<keyword evidence="14" id="KW-0460">Magnesium</keyword>
<dbReference type="Pfam" id="PF05524">
    <property type="entry name" value="PEP-utilisers_N"/>
    <property type="match status" value="1"/>
</dbReference>
<evidence type="ECO:0000313" key="17">
    <source>
        <dbReference type="EMBL" id="GAL08534.1"/>
    </source>
</evidence>
<organism evidence="17 18">
    <name type="scientific">Photobacterium aphoticum</name>
    <dbReference type="NCBI Taxonomy" id="754436"/>
    <lineage>
        <taxon>Bacteria</taxon>
        <taxon>Pseudomonadati</taxon>
        <taxon>Pseudomonadota</taxon>
        <taxon>Gammaproteobacteria</taxon>
        <taxon>Vibrionales</taxon>
        <taxon>Vibrionaceae</taxon>
        <taxon>Photobacterium</taxon>
    </lineage>
</organism>
<evidence type="ECO:0000259" key="16">
    <source>
        <dbReference type="PROSITE" id="PS51350"/>
    </source>
</evidence>
<dbReference type="EC" id="2.7.3.9" evidence="17"/>
<dbReference type="eggNOG" id="COG1080">
    <property type="taxonomic scope" value="Bacteria"/>
</dbReference>
<dbReference type="InterPro" id="IPR001020">
    <property type="entry name" value="PTS_HPr_His_P_site"/>
</dbReference>
<keyword evidence="8" id="KW-0597">Phosphoprotein</keyword>
<feature type="domain" description="HPr" evidence="16">
    <location>
        <begin position="2"/>
        <end position="94"/>
    </location>
</feature>
<evidence type="ECO:0000256" key="13">
    <source>
        <dbReference type="ARBA" id="ARBA00022777"/>
    </source>
</evidence>
<proteinExistence type="inferred from homology"/>
<dbReference type="Pfam" id="PF00359">
    <property type="entry name" value="PTS_EIIA_2"/>
    <property type="match status" value="1"/>
</dbReference>
<accession>A0A090R355</accession>
<dbReference type="InterPro" id="IPR004715">
    <property type="entry name" value="PTS_IIA_fruc"/>
</dbReference>
<evidence type="ECO:0000256" key="3">
    <source>
        <dbReference type="ARBA" id="ARBA00001946"/>
    </source>
</evidence>
<dbReference type="SUPFAM" id="SSF52009">
    <property type="entry name" value="Phosphohistidine domain"/>
    <property type="match status" value="1"/>
</dbReference>
<gene>
    <name evidence="17" type="ORF">JCM19237_787</name>
</gene>
<dbReference type="Pfam" id="PF00391">
    <property type="entry name" value="PEP-utilizers"/>
    <property type="match status" value="1"/>
</dbReference>
<dbReference type="GO" id="GO:0046872">
    <property type="term" value="F:metal ion binding"/>
    <property type="evidence" value="ECO:0007669"/>
    <property type="project" value="UniProtKB-KW"/>
</dbReference>
<dbReference type="CDD" id="cd00211">
    <property type="entry name" value="PTS_IIA_fru"/>
    <property type="match status" value="1"/>
</dbReference>
<evidence type="ECO:0000256" key="1">
    <source>
        <dbReference type="ARBA" id="ARBA00000683"/>
    </source>
</evidence>
<evidence type="ECO:0000256" key="7">
    <source>
        <dbReference type="ARBA" id="ARBA00022490"/>
    </source>
</evidence>
<dbReference type="PROSITE" id="PS00369">
    <property type="entry name" value="PTS_HPR_HIS"/>
    <property type="match status" value="1"/>
</dbReference>
<dbReference type="SUPFAM" id="SSF55804">
    <property type="entry name" value="Phoshotransferase/anion transport protein"/>
    <property type="match status" value="1"/>
</dbReference>
<keyword evidence="9" id="KW-0762">Sugar transport</keyword>
<evidence type="ECO:0000256" key="8">
    <source>
        <dbReference type="ARBA" id="ARBA00022553"/>
    </source>
</evidence>
<comment type="similarity">
    <text evidence="5">Belongs to the PEP-utilizing enzyme family.</text>
</comment>
<evidence type="ECO:0000256" key="2">
    <source>
        <dbReference type="ARBA" id="ARBA00001401"/>
    </source>
</evidence>
<dbReference type="PROSITE" id="PS00742">
    <property type="entry name" value="PEP_ENZYMES_2"/>
    <property type="match status" value="1"/>
</dbReference>
<evidence type="ECO:0000313" key="18">
    <source>
        <dbReference type="Proteomes" id="UP000029227"/>
    </source>
</evidence>
<dbReference type="Gene3D" id="3.40.930.10">
    <property type="entry name" value="Mannitol-specific EII, Chain A"/>
    <property type="match status" value="1"/>
</dbReference>
<keyword evidence="12" id="KW-0479">Metal-binding</keyword>
<dbReference type="GO" id="GO:0005737">
    <property type="term" value="C:cytoplasm"/>
    <property type="evidence" value="ECO:0007669"/>
    <property type="project" value="UniProtKB-SubCell"/>
</dbReference>
<dbReference type="Gene3D" id="3.20.20.60">
    <property type="entry name" value="Phosphoenolpyruvate-binding domains"/>
    <property type="match status" value="1"/>
</dbReference>
<evidence type="ECO:0000256" key="4">
    <source>
        <dbReference type="ARBA" id="ARBA00004496"/>
    </source>
</evidence>
<comment type="catalytic activity">
    <reaction evidence="2">
        <text>D-fructose(out) + N(pros)-phospho-L-histidyl-[protein] = D-fructose 1-phosphate(in) + L-histidyl-[protein]</text>
        <dbReference type="Rhea" id="RHEA:49252"/>
        <dbReference type="Rhea" id="RHEA-COMP:9745"/>
        <dbReference type="Rhea" id="RHEA-COMP:9746"/>
        <dbReference type="ChEBI" id="CHEBI:29979"/>
        <dbReference type="ChEBI" id="CHEBI:37721"/>
        <dbReference type="ChEBI" id="CHEBI:58674"/>
        <dbReference type="ChEBI" id="CHEBI:64837"/>
        <dbReference type="EC" id="2.7.1.202"/>
    </reaction>
</comment>
<reference evidence="17 18" key="1">
    <citation type="journal article" date="2014" name="Genome Announc.">
        <title>Draft Genome Sequences of Two Vibrionaceae Species, Vibrio ponticus C121 and Photobacterium aphoticum C119, Isolated as Coral Reef Microbiota.</title>
        <authorList>
            <person name="Al-saari N."/>
            <person name="Meirelles P.M."/>
            <person name="Mino S."/>
            <person name="Suda W."/>
            <person name="Oshima K."/>
            <person name="Hattori M."/>
            <person name="Ohkuma M."/>
            <person name="Thompson F.L."/>
            <person name="Gomez-Gil B."/>
            <person name="Sawabe T."/>
            <person name="Sawabe T."/>
        </authorList>
    </citation>
    <scope>NUCLEOTIDE SEQUENCE [LARGE SCALE GENOMIC DNA]</scope>
    <source>
        <strain evidence="17 18">JCM 19237</strain>
    </source>
</reference>
<dbReference type="SUPFAM" id="SSF51621">
    <property type="entry name" value="Phosphoenolpyruvate/pyruvate domain"/>
    <property type="match status" value="1"/>
</dbReference>
<dbReference type="GO" id="GO:0008965">
    <property type="term" value="F:phosphoenolpyruvate-protein phosphotransferase activity"/>
    <property type="evidence" value="ECO:0007669"/>
    <property type="project" value="UniProtKB-EC"/>
</dbReference>
<dbReference type="InterPro" id="IPR000032">
    <property type="entry name" value="HPr-like"/>
</dbReference>
<dbReference type="InterPro" id="IPR006318">
    <property type="entry name" value="PTS_EI-like"/>
</dbReference>
<evidence type="ECO:0000256" key="5">
    <source>
        <dbReference type="ARBA" id="ARBA00007837"/>
    </source>
</evidence>
<dbReference type="GO" id="GO:0009401">
    <property type="term" value="P:phosphoenolpyruvate-dependent sugar phosphotransferase system"/>
    <property type="evidence" value="ECO:0007669"/>
    <property type="project" value="UniProtKB-KW"/>
</dbReference>
<keyword evidence="10 17" id="KW-0808">Transferase</keyword>
<dbReference type="PROSITE" id="PS51094">
    <property type="entry name" value="PTS_EIIA_TYPE_2"/>
    <property type="match status" value="1"/>
</dbReference>
<feature type="domain" description="PTS EIIA type-2" evidence="15">
    <location>
        <begin position="683"/>
        <end position="826"/>
    </location>
</feature>
<dbReference type="InterPro" id="IPR015813">
    <property type="entry name" value="Pyrv/PenolPyrv_kinase-like_dom"/>
</dbReference>
<sequence length="829" mass="90896">MKHELSFRCTLPNGIHARPASHLEKACQPFQCQITLINHRNGNRGNAKSVLAIVGTDTLLNDDCTLLFEGADSTEALATLTPYMTEVFPYCDEALAITGEADTVVMPQSLMRLQPNLIHGTRLAQGIAHGTLVSFQHIDLMQFTTPSQGDEYDRFSDAHQQVTANLNQAIAQASAHEKAILDAHLAILQDATFVNGITALLSTHSTADAILAMVEQLSAQLQQSSSAYLRERVLDIRDIATQLLLAAYPHVECQRDFVLTAPSIVIANDLTPSQFLALDKNRLQGLILTQAGSTSHTVILARAFNIPTLSGIELNECVPALNTPVYLDAQLGVVALHADTAVQRYFNRALALQASQQQRQHSFAMQAARTLDGHHIEVAANIACTIEADAAFQQGAEGIGLFRTEMLFMDRPQAPNEEEQVQHYRDVLTAANGKPVIIRTMDIGGDKPIDYLDLPAENNPFLGYRAVRIYPQFLPLFHTQLRAILRSSVYGNAKVMIPMIQSIEEIRWVKAQLDIVKAQLDNAGIAYDANMQLGIMVEVPSVAFIIDQFCQEVDFFSIGSNDMTQYLLAVDRDNANVAPLYNSLSPAFLRMLGLIVETAHQHGRWVGLCGELGADTRVLPLLVGAGLDEISMSAPKIAAAKTALREWRLEHCQNLFANACQCATIADVNALLDNAQREQANKPLLGVECMFTQADFASKEEAIQALVGNLGVTGRTNDIYKLEEDIWAREAVFSTGLGHGFAIPHTKSANILHSSISIAKLNAPIDWQSDSGDADFIIMLTLNHEQGDQHMRIFSSLARKLIHPSFRDSLKACESGEAMIALLQQELTL</sequence>
<evidence type="ECO:0000259" key="15">
    <source>
        <dbReference type="PROSITE" id="PS51094"/>
    </source>
</evidence>
<dbReference type="InterPro" id="IPR008731">
    <property type="entry name" value="PTS_EIN"/>
</dbReference>
<dbReference type="GO" id="GO:0008982">
    <property type="term" value="F:protein-N(PI)-phosphohistidine-sugar phosphotransferase activity"/>
    <property type="evidence" value="ECO:0007669"/>
    <property type="project" value="InterPro"/>
</dbReference>
<dbReference type="InterPro" id="IPR008279">
    <property type="entry name" value="PEP-util_enz_mobile_dom"/>
</dbReference>
<dbReference type="SUPFAM" id="SSF55594">
    <property type="entry name" value="HPr-like"/>
    <property type="match status" value="1"/>
</dbReference>
<dbReference type="InterPro" id="IPR036618">
    <property type="entry name" value="PtsI_HPr-bd_sf"/>
</dbReference>
<keyword evidence="6" id="KW-0813">Transport</keyword>
<evidence type="ECO:0000256" key="9">
    <source>
        <dbReference type="ARBA" id="ARBA00022597"/>
    </source>
</evidence>
<dbReference type="PROSITE" id="PS51350">
    <property type="entry name" value="PTS_HPR_DOM"/>
    <property type="match status" value="1"/>
</dbReference>
<comment type="subcellular location">
    <subcellularLocation>
        <location evidence="4">Cytoplasm</location>
    </subcellularLocation>
</comment>
<dbReference type="Gene3D" id="3.30.1340.10">
    <property type="entry name" value="HPr-like"/>
    <property type="match status" value="1"/>
</dbReference>
<dbReference type="NCBIfam" id="TIGR00848">
    <property type="entry name" value="fruA"/>
    <property type="match status" value="1"/>
</dbReference>
<dbReference type="InterPro" id="IPR036637">
    <property type="entry name" value="Phosphohistidine_dom_sf"/>
</dbReference>
<dbReference type="PANTHER" id="PTHR46244:SF4">
    <property type="entry name" value="MULTIPHOSPHORYL TRANSFER PROTEIN 1-RELATED"/>
    <property type="match status" value="1"/>
</dbReference>
<dbReference type="InterPro" id="IPR050499">
    <property type="entry name" value="PEP-utilizing_PTS_enzyme"/>
</dbReference>
<dbReference type="EMBL" id="BBMN01000027">
    <property type="protein sequence ID" value="GAL08534.1"/>
    <property type="molecule type" value="Genomic_DNA"/>
</dbReference>
<dbReference type="Proteomes" id="UP000029227">
    <property type="component" value="Unassembled WGS sequence"/>
</dbReference>
<dbReference type="PRINTS" id="PR01736">
    <property type="entry name" value="PHPHTRNFRASE"/>
</dbReference>
<dbReference type="Gene3D" id="1.10.274.10">
    <property type="entry name" value="PtsI, HPr-binding domain"/>
    <property type="match status" value="1"/>
</dbReference>
<dbReference type="SUPFAM" id="SSF47831">
    <property type="entry name" value="Enzyme I of the PEP:sugar phosphotransferase system HPr-binding (sub)domain"/>
    <property type="match status" value="1"/>
</dbReference>
<keyword evidence="13" id="KW-0418">Kinase</keyword>
<dbReference type="GO" id="GO:0016301">
    <property type="term" value="F:kinase activity"/>
    <property type="evidence" value="ECO:0007669"/>
    <property type="project" value="UniProtKB-KW"/>
</dbReference>
<dbReference type="AlphaFoldDB" id="A0A090R355"/>
<comment type="caution">
    <text evidence="17">The sequence shown here is derived from an EMBL/GenBank/DDBJ whole genome shotgun (WGS) entry which is preliminary data.</text>
</comment>
<dbReference type="NCBIfam" id="TIGR01417">
    <property type="entry name" value="PTS_I_fam"/>
    <property type="match status" value="1"/>
</dbReference>
<comment type="cofactor">
    <cofactor evidence="3">
        <name>Mg(2+)</name>
        <dbReference type="ChEBI" id="CHEBI:18420"/>
    </cofactor>
</comment>
<keyword evidence="7" id="KW-0963">Cytoplasm</keyword>
<protein>
    <submittedName>
        <fullName evidence="17">Phosphoenolpyruvate-protein phosphotransferase of PTS system</fullName>
        <ecNumber evidence="17">2.7.3.9</ecNumber>
    </submittedName>
</protein>
<comment type="catalytic activity">
    <reaction evidence="1">
        <text>L-histidyl-[protein] + phosphoenolpyruvate = N(pros)-phospho-L-histidyl-[protein] + pyruvate</text>
        <dbReference type="Rhea" id="RHEA:23880"/>
        <dbReference type="Rhea" id="RHEA-COMP:9745"/>
        <dbReference type="Rhea" id="RHEA-COMP:9746"/>
        <dbReference type="ChEBI" id="CHEBI:15361"/>
        <dbReference type="ChEBI" id="CHEBI:29979"/>
        <dbReference type="ChEBI" id="CHEBI:58702"/>
        <dbReference type="ChEBI" id="CHEBI:64837"/>
        <dbReference type="EC" id="2.7.3.9"/>
    </reaction>
</comment>
<dbReference type="InterPro" id="IPR023151">
    <property type="entry name" value="PEP_util_CS"/>
</dbReference>
<dbReference type="InterPro" id="IPR016152">
    <property type="entry name" value="PTrfase/Anion_transptr"/>
</dbReference>
<dbReference type="STRING" id="754436.JCM19237_787"/>
<keyword evidence="17" id="KW-0670">Pyruvate</keyword>
<evidence type="ECO:0000256" key="6">
    <source>
        <dbReference type="ARBA" id="ARBA00022448"/>
    </source>
</evidence>
<dbReference type="InterPro" id="IPR000121">
    <property type="entry name" value="PEP_util_C"/>
</dbReference>
<dbReference type="InterPro" id="IPR040442">
    <property type="entry name" value="Pyrv_kinase-like_dom_sf"/>
</dbReference>
<evidence type="ECO:0000256" key="10">
    <source>
        <dbReference type="ARBA" id="ARBA00022679"/>
    </source>
</evidence>
<dbReference type="InterPro" id="IPR002178">
    <property type="entry name" value="PTS_EIIA_type-2_dom"/>
</dbReference>
<dbReference type="Gene3D" id="3.50.30.10">
    <property type="entry name" value="Phosphohistidine domain"/>
    <property type="match status" value="1"/>
</dbReference>
<evidence type="ECO:0000256" key="11">
    <source>
        <dbReference type="ARBA" id="ARBA00022683"/>
    </source>
</evidence>
<dbReference type="PANTHER" id="PTHR46244">
    <property type="entry name" value="PHOSPHOENOLPYRUVATE-PROTEIN PHOSPHOTRANSFERASE"/>
    <property type="match status" value="1"/>
</dbReference>
<dbReference type="Pfam" id="PF02896">
    <property type="entry name" value="PEP-utilizers_C"/>
    <property type="match status" value="1"/>
</dbReference>
<evidence type="ECO:0000256" key="14">
    <source>
        <dbReference type="ARBA" id="ARBA00022842"/>
    </source>
</evidence>
<dbReference type="InterPro" id="IPR035895">
    <property type="entry name" value="HPr-like_sf"/>
</dbReference>
<dbReference type="GO" id="GO:0016020">
    <property type="term" value="C:membrane"/>
    <property type="evidence" value="ECO:0007669"/>
    <property type="project" value="InterPro"/>
</dbReference>
<dbReference type="CDD" id="cd00367">
    <property type="entry name" value="PTS-HPr_like"/>
    <property type="match status" value="1"/>
</dbReference>
<dbReference type="Pfam" id="PF00381">
    <property type="entry name" value="PTS-HPr"/>
    <property type="match status" value="1"/>
</dbReference>
<name>A0A090R355_9GAMM</name>
<keyword evidence="11" id="KW-0598">Phosphotransferase system</keyword>
<evidence type="ECO:0000256" key="12">
    <source>
        <dbReference type="ARBA" id="ARBA00022723"/>
    </source>
</evidence>